<keyword evidence="3" id="KW-1185">Reference proteome</keyword>
<sequence>MRGRIYYALKDIKKNILSIIIFMGQLVIFTFFLLIVINELFNVYSYGKNMEKLYDYNLVYFNTYYHPLGTKVTEKVDTTLKEVLDDKKRAYSIIENFPVQDIQNIKTVVALGNFQEIYDINLEKDDFDNQSKIPALLGRNVKNVKVGDEFSLNLLDKKVVIVGELPKNSSYFKRQMEESLNNSILILSSYEGLGLLRYHNVEQIITNITFVDPDIKEINDFINNMEESNLSFTPNYFNDTVSKLYRQNKTNILFFFTFFLFTFAFSILGILSNLITLVDKNLQEFAVHLLYGGTLADLYWRTYIYVASMIFLPLLASLYLLEQTGLKFFSNLTMLIWGGILIGLISLYPLWKLKNKDLVFYLRRDY</sequence>
<keyword evidence="1" id="KW-1133">Transmembrane helix</keyword>
<name>A0A1H9YMG9_9FIRM</name>
<evidence type="ECO:0000313" key="2">
    <source>
        <dbReference type="EMBL" id="SES70163.1"/>
    </source>
</evidence>
<dbReference type="OrthoDB" id="1897773at2"/>
<feature type="transmembrane region" description="Helical" evidence="1">
    <location>
        <begin position="298"/>
        <end position="321"/>
    </location>
</feature>
<evidence type="ECO:0000256" key="1">
    <source>
        <dbReference type="SAM" id="Phobius"/>
    </source>
</evidence>
<organism evidence="2 3">
    <name type="scientific">Anaerobranca gottschalkii DSM 13577</name>
    <dbReference type="NCBI Taxonomy" id="1120990"/>
    <lineage>
        <taxon>Bacteria</taxon>
        <taxon>Bacillati</taxon>
        <taxon>Bacillota</taxon>
        <taxon>Clostridia</taxon>
        <taxon>Eubacteriales</taxon>
        <taxon>Proteinivoracaceae</taxon>
        <taxon>Anaerobranca</taxon>
    </lineage>
</organism>
<protein>
    <recommendedName>
        <fullName evidence="4">FtsX-like permease family protein</fullName>
    </recommendedName>
</protein>
<dbReference type="RefSeq" id="WP_091348593.1">
    <property type="nucleotide sequence ID" value="NZ_FOIF01000004.1"/>
</dbReference>
<proteinExistence type="predicted"/>
<dbReference type="AlphaFoldDB" id="A0A1H9YMG9"/>
<evidence type="ECO:0008006" key="4">
    <source>
        <dbReference type="Google" id="ProtNLM"/>
    </source>
</evidence>
<gene>
    <name evidence="2" type="ORF">SAMN03080614_10044</name>
</gene>
<feature type="transmembrane region" description="Helical" evidence="1">
    <location>
        <begin position="252"/>
        <end position="278"/>
    </location>
</feature>
<keyword evidence="1" id="KW-0472">Membrane</keyword>
<dbReference type="EMBL" id="FOIF01000004">
    <property type="protein sequence ID" value="SES70163.1"/>
    <property type="molecule type" value="Genomic_DNA"/>
</dbReference>
<dbReference type="STRING" id="1120990.SAMN03080614_10044"/>
<feature type="transmembrane region" description="Helical" evidence="1">
    <location>
        <begin position="16"/>
        <end position="41"/>
    </location>
</feature>
<dbReference type="Proteomes" id="UP000243819">
    <property type="component" value="Unassembled WGS sequence"/>
</dbReference>
<evidence type="ECO:0000313" key="3">
    <source>
        <dbReference type="Proteomes" id="UP000243819"/>
    </source>
</evidence>
<accession>A0A1H9YMG9</accession>
<feature type="transmembrane region" description="Helical" evidence="1">
    <location>
        <begin position="328"/>
        <end position="351"/>
    </location>
</feature>
<reference evidence="3" key="1">
    <citation type="submission" date="2016-10" db="EMBL/GenBank/DDBJ databases">
        <authorList>
            <person name="Varghese N."/>
            <person name="Submissions S."/>
        </authorList>
    </citation>
    <scope>NUCLEOTIDE SEQUENCE [LARGE SCALE GENOMIC DNA]</scope>
    <source>
        <strain evidence="3">DSM 13577</strain>
    </source>
</reference>
<keyword evidence="1" id="KW-0812">Transmembrane</keyword>